<sequence length="26" mass="2943">VQEEFSMILAFARNDTLQAAISLMFP</sequence>
<feature type="non-terminal residue" evidence="1">
    <location>
        <position position="1"/>
    </location>
</feature>
<proteinExistence type="predicted"/>
<protein>
    <submittedName>
        <fullName evidence="1">Uncharacterized protein</fullName>
    </submittedName>
</protein>
<name>A0A381SL73_9ZZZZ</name>
<dbReference type="AlphaFoldDB" id="A0A381SL73"/>
<organism evidence="1">
    <name type="scientific">marine metagenome</name>
    <dbReference type="NCBI Taxonomy" id="408172"/>
    <lineage>
        <taxon>unclassified sequences</taxon>
        <taxon>metagenomes</taxon>
        <taxon>ecological metagenomes</taxon>
    </lineage>
</organism>
<reference evidence="1" key="1">
    <citation type="submission" date="2018-05" db="EMBL/GenBank/DDBJ databases">
        <authorList>
            <person name="Lanie J.A."/>
            <person name="Ng W.-L."/>
            <person name="Kazmierczak K.M."/>
            <person name="Andrzejewski T.M."/>
            <person name="Davidsen T.M."/>
            <person name="Wayne K.J."/>
            <person name="Tettelin H."/>
            <person name="Glass J.I."/>
            <person name="Rusch D."/>
            <person name="Podicherti R."/>
            <person name="Tsui H.-C.T."/>
            <person name="Winkler M.E."/>
        </authorList>
    </citation>
    <scope>NUCLEOTIDE SEQUENCE</scope>
</reference>
<dbReference type="EMBL" id="UINC01003266">
    <property type="protein sequence ID" value="SVA04805.1"/>
    <property type="molecule type" value="Genomic_DNA"/>
</dbReference>
<evidence type="ECO:0000313" key="1">
    <source>
        <dbReference type="EMBL" id="SVA04805.1"/>
    </source>
</evidence>
<gene>
    <name evidence="1" type="ORF">METZ01_LOCUS57659</name>
</gene>
<accession>A0A381SL73</accession>